<name>A0ABS7ZH64_9MICO</name>
<organism evidence="5 6">
    <name type="scientific">Isoptericola luteus</name>
    <dbReference type="NCBI Taxonomy" id="2879484"/>
    <lineage>
        <taxon>Bacteria</taxon>
        <taxon>Bacillati</taxon>
        <taxon>Actinomycetota</taxon>
        <taxon>Actinomycetes</taxon>
        <taxon>Micrococcales</taxon>
        <taxon>Promicromonosporaceae</taxon>
        <taxon>Isoptericola</taxon>
    </lineage>
</organism>
<dbReference type="PROSITE" id="PS51257">
    <property type="entry name" value="PROKAR_LIPOPROTEIN"/>
    <property type="match status" value="1"/>
</dbReference>
<dbReference type="PANTHER" id="PTHR42953:SF3">
    <property type="entry name" value="HIGH-AFFINITY ZINC UPTAKE SYSTEM PROTEIN ZNUA"/>
    <property type="match status" value="1"/>
</dbReference>
<evidence type="ECO:0000256" key="1">
    <source>
        <dbReference type="ARBA" id="ARBA00011028"/>
    </source>
</evidence>
<dbReference type="SUPFAM" id="SSF53807">
    <property type="entry name" value="Helical backbone' metal receptor"/>
    <property type="match status" value="1"/>
</dbReference>
<sequence length="314" mass="32426">MPTLRTRRPLATPLTALITTALAAGALGACASPPSDDAVEVVASFYPLQFVAERVGGEHTTVHNLTPPAADPHGLELSPARVRLLGSADVVVYLSGMQAATDEAVAAQRPDHVVDTAEVAGPGPGEAGGQGTAADTRPGDAVDPHFWQDPALLAAAARRVADELAAADPGNAADYAANAAALADELAAIDEEYRTSLAPCAGATLVTSHEAFGYLAERYDLNQVGIVGLDPEVEPSPARLRHVRSVVRDAGVETIYFEVITSPKVAQALVDDLGVATDRLDPLEGQSDAGSDYLDVMRANLAALRSGLVCDEAP</sequence>
<dbReference type="InterPro" id="IPR006129">
    <property type="entry name" value="AdhesinB"/>
</dbReference>
<dbReference type="Proteomes" id="UP001319870">
    <property type="component" value="Unassembled WGS sequence"/>
</dbReference>
<comment type="similarity">
    <text evidence="1">Belongs to the bacterial solute-binding protein 9 family.</text>
</comment>
<evidence type="ECO:0000313" key="6">
    <source>
        <dbReference type="Proteomes" id="UP001319870"/>
    </source>
</evidence>
<proteinExistence type="inferred from homology"/>
<reference evidence="5 6" key="1">
    <citation type="submission" date="2021-09" db="EMBL/GenBank/DDBJ databases">
        <title>Isoptericola luteus sp. nov., a novel bacterium isolated from Harbin, the capital city of Heilongjiang province.</title>
        <authorList>
            <person name="Li J."/>
        </authorList>
    </citation>
    <scope>NUCLEOTIDE SEQUENCE [LARGE SCALE GENOMIC DNA]</scope>
    <source>
        <strain evidence="5 6">NEAU-Y5</strain>
    </source>
</reference>
<dbReference type="Gene3D" id="3.40.50.1980">
    <property type="entry name" value="Nitrogenase molybdenum iron protein domain"/>
    <property type="match status" value="2"/>
</dbReference>
<dbReference type="EMBL" id="JAIXCQ010000006">
    <property type="protein sequence ID" value="MCA5893787.1"/>
    <property type="molecule type" value="Genomic_DNA"/>
</dbReference>
<dbReference type="InterPro" id="IPR006127">
    <property type="entry name" value="ZnuA-like"/>
</dbReference>
<keyword evidence="6" id="KW-1185">Reference proteome</keyword>
<keyword evidence="2" id="KW-0813">Transport</keyword>
<protein>
    <submittedName>
        <fullName evidence="5">Zinc ABC transporter substrate-binding protein</fullName>
    </submittedName>
</protein>
<dbReference type="Pfam" id="PF01297">
    <property type="entry name" value="ZnuA"/>
    <property type="match status" value="1"/>
</dbReference>
<evidence type="ECO:0000313" key="5">
    <source>
        <dbReference type="EMBL" id="MCA5893787.1"/>
    </source>
</evidence>
<accession>A0ABS7ZH64</accession>
<dbReference type="InterPro" id="IPR050492">
    <property type="entry name" value="Bact_metal-bind_prot9"/>
</dbReference>
<feature type="signal peptide" evidence="4">
    <location>
        <begin position="1"/>
        <end position="31"/>
    </location>
</feature>
<gene>
    <name evidence="5" type="ORF">LEP48_10550</name>
</gene>
<evidence type="ECO:0000256" key="3">
    <source>
        <dbReference type="ARBA" id="ARBA00022729"/>
    </source>
</evidence>
<comment type="caution">
    <text evidence="5">The sequence shown here is derived from an EMBL/GenBank/DDBJ whole genome shotgun (WGS) entry which is preliminary data.</text>
</comment>
<dbReference type="PANTHER" id="PTHR42953">
    <property type="entry name" value="HIGH-AFFINITY ZINC UPTAKE SYSTEM PROTEIN ZNUA-RELATED"/>
    <property type="match status" value="1"/>
</dbReference>
<evidence type="ECO:0000256" key="4">
    <source>
        <dbReference type="SAM" id="SignalP"/>
    </source>
</evidence>
<keyword evidence="3 4" id="KW-0732">Signal</keyword>
<dbReference type="RefSeq" id="WP_225565553.1">
    <property type="nucleotide sequence ID" value="NZ_JAIXCQ010000006.1"/>
</dbReference>
<feature type="chain" id="PRO_5046583384" evidence="4">
    <location>
        <begin position="32"/>
        <end position="314"/>
    </location>
</feature>
<evidence type="ECO:0000256" key="2">
    <source>
        <dbReference type="ARBA" id="ARBA00022448"/>
    </source>
</evidence>
<dbReference type="PRINTS" id="PR00691">
    <property type="entry name" value="ADHESINB"/>
</dbReference>